<organism evidence="1 2">
    <name type="scientific">Clostridium cavendishii DSM 21758</name>
    <dbReference type="NCBI Taxonomy" id="1121302"/>
    <lineage>
        <taxon>Bacteria</taxon>
        <taxon>Bacillati</taxon>
        <taxon>Bacillota</taxon>
        <taxon>Clostridia</taxon>
        <taxon>Eubacteriales</taxon>
        <taxon>Clostridiaceae</taxon>
        <taxon>Clostridium</taxon>
    </lineage>
</organism>
<accession>A0A1M6TU24</accession>
<dbReference type="Proteomes" id="UP000184310">
    <property type="component" value="Unassembled WGS sequence"/>
</dbReference>
<protein>
    <recommendedName>
        <fullName evidence="3">CopG family transcriptional regulator / antitoxin EndoAI</fullName>
    </recommendedName>
</protein>
<dbReference type="GO" id="GO:0006355">
    <property type="term" value="P:regulation of DNA-templated transcription"/>
    <property type="evidence" value="ECO:0007669"/>
    <property type="project" value="InterPro"/>
</dbReference>
<dbReference type="OrthoDB" id="1634058at2"/>
<keyword evidence="2" id="KW-1185">Reference proteome</keyword>
<dbReference type="AlphaFoldDB" id="A0A1M6TU24"/>
<dbReference type="Gene3D" id="1.10.1220.10">
    <property type="entry name" value="Met repressor-like"/>
    <property type="match status" value="1"/>
</dbReference>
<sequence>MSYSNKIESTIIFKEKTKKISQFKSETVISYIEEKEKAELYKSMEQGYMEMASINLEYAEESLSCEWCDAVEYETWLFGV</sequence>
<dbReference type="EMBL" id="FQZB01000021">
    <property type="protein sequence ID" value="SHK60429.1"/>
    <property type="molecule type" value="Genomic_DNA"/>
</dbReference>
<reference evidence="1 2" key="1">
    <citation type="submission" date="2016-11" db="EMBL/GenBank/DDBJ databases">
        <authorList>
            <person name="Jaros S."/>
            <person name="Januszkiewicz K."/>
            <person name="Wedrychowicz H."/>
        </authorList>
    </citation>
    <scope>NUCLEOTIDE SEQUENCE [LARGE SCALE GENOMIC DNA]</scope>
    <source>
        <strain evidence="1 2">DSM 21758</strain>
    </source>
</reference>
<name>A0A1M6TU24_9CLOT</name>
<evidence type="ECO:0008006" key="3">
    <source>
        <dbReference type="Google" id="ProtNLM"/>
    </source>
</evidence>
<dbReference type="RefSeq" id="WP_072992740.1">
    <property type="nucleotide sequence ID" value="NZ_FQZB01000021.1"/>
</dbReference>
<proteinExistence type="predicted"/>
<evidence type="ECO:0000313" key="2">
    <source>
        <dbReference type="Proteomes" id="UP000184310"/>
    </source>
</evidence>
<dbReference type="STRING" id="1121302.SAMN02745163_04114"/>
<evidence type="ECO:0000313" key="1">
    <source>
        <dbReference type="EMBL" id="SHK60429.1"/>
    </source>
</evidence>
<dbReference type="InterPro" id="IPR013321">
    <property type="entry name" value="Arc_rbn_hlx_hlx"/>
</dbReference>
<gene>
    <name evidence="1" type="ORF">SAMN02745163_04114</name>
</gene>